<dbReference type="InterPro" id="IPR000700">
    <property type="entry name" value="PAS-assoc_C"/>
</dbReference>
<dbReference type="InterPro" id="IPR036641">
    <property type="entry name" value="HPT_dom_sf"/>
</dbReference>
<dbReference type="GO" id="GO:0005886">
    <property type="term" value="C:plasma membrane"/>
    <property type="evidence" value="ECO:0007669"/>
    <property type="project" value="UniProtKB-SubCell"/>
</dbReference>
<dbReference type="CDD" id="cd00082">
    <property type="entry name" value="HisKA"/>
    <property type="match status" value="1"/>
</dbReference>
<evidence type="ECO:0000256" key="15">
    <source>
        <dbReference type="PROSITE-ProRule" id="PRU00169"/>
    </source>
</evidence>
<feature type="modified residue" description="4-aspartylphosphate" evidence="15">
    <location>
        <position position="697"/>
    </location>
</feature>
<feature type="domain" description="Response regulatory" evidence="19">
    <location>
        <begin position="648"/>
        <end position="765"/>
    </location>
</feature>
<dbReference type="SUPFAM" id="SSF52172">
    <property type="entry name" value="CheY-like"/>
    <property type="match status" value="1"/>
</dbReference>
<dbReference type="PRINTS" id="PR00344">
    <property type="entry name" value="BCTRLSENSOR"/>
</dbReference>
<evidence type="ECO:0000256" key="9">
    <source>
        <dbReference type="ARBA" id="ARBA00022777"/>
    </source>
</evidence>
<evidence type="ECO:0000259" key="18">
    <source>
        <dbReference type="PROSITE" id="PS50109"/>
    </source>
</evidence>
<dbReference type="Pfam" id="PF00989">
    <property type="entry name" value="PAS"/>
    <property type="match status" value="1"/>
</dbReference>
<feature type="transmembrane region" description="Helical" evidence="17">
    <location>
        <begin position="20"/>
        <end position="39"/>
    </location>
</feature>
<dbReference type="SMART" id="SM00448">
    <property type="entry name" value="REC"/>
    <property type="match status" value="1"/>
</dbReference>
<dbReference type="PROSITE" id="PS50894">
    <property type="entry name" value="HPT"/>
    <property type="match status" value="1"/>
</dbReference>
<dbReference type="Gene3D" id="1.10.287.130">
    <property type="match status" value="1"/>
</dbReference>
<dbReference type="STRING" id="407234.SAMN05421795_10820"/>
<dbReference type="Proteomes" id="UP000186098">
    <property type="component" value="Unassembled WGS sequence"/>
</dbReference>
<dbReference type="EC" id="2.7.13.3" evidence="3"/>
<dbReference type="InterPro" id="IPR004358">
    <property type="entry name" value="Sig_transdc_His_kin-like_C"/>
</dbReference>
<dbReference type="Pfam" id="PF00512">
    <property type="entry name" value="HisKA"/>
    <property type="match status" value="1"/>
</dbReference>
<feature type="transmembrane region" description="Helical" evidence="17">
    <location>
        <begin position="189"/>
        <end position="212"/>
    </location>
</feature>
<dbReference type="SMART" id="SM00091">
    <property type="entry name" value="PAS"/>
    <property type="match status" value="1"/>
</dbReference>
<protein>
    <recommendedName>
        <fullName evidence="3">histidine kinase</fullName>
        <ecNumber evidence="3">2.7.13.3</ecNumber>
    </recommendedName>
</protein>
<dbReference type="SUPFAM" id="SSF47384">
    <property type="entry name" value="Homodimeric domain of signal transducing histidine kinase"/>
    <property type="match status" value="1"/>
</dbReference>
<evidence type="ECO:0000256" key="2">
    <source>
        <dbReference type="ARBA" id="ARBA00004429"/>
    </source>
</evidence>
<keyword evidence="4" id="KW-1003">Cell membrane</keyword>
<feature type="domain" description="PAS" evidence="20">
    <location>
        <begin position="228"/>
        <end position="299"/>
    </location>
</feature>
<evidence type="ECO:0000256" key="11">
    <source>
        <dbReference type="ARBA" id="ARBA00022989"/>
    </source>
</evidence>
<evidence type="ECO:0000256" key="14">
    <source>
        <dbReference type="PROSITE-ProRule" id="PRU00110"/>
    </source>
</evidence>
<evidence type="ECO:0000256" key="8">
    <source>
        <dbReference type="ARBA" id="ARBA00022692"/>
    </source>
</evidence>
<evidence type="ECO:0000256" key="3">
    <source>
        <dbReference type="ARBA" id="ARBA00012438"/>
    </source>
</evidence>
<dbReference type="Gene3D" id="1.20.120.160">
    <property type="entry name" value="HPT domain"/>
    <property type="match status" value="1"/>
</dbReference>
<keyword evidence="11 17" id="KW-1133">Transmembrane helix</keyword>
<gene>
    <name evidence="23" type="ORF">SAMN05421795_10820</name>
</gene>
<feature type="domain" description="PAC" evidence="21">
    <location>
        <begin position="305"/>
        <end position="358"/>
    </location>
</feature>
<keyword evidence="12" id="KW-0902">Two-component regulatory system</keyword>
<dbReference type="PROSITE" id="PS50112">
    <property type="entry name" value="PAS"/>
    <property type="match status" value="1"/>
</dbReference>
<evidence type="ECO:0000256" key="13">
    <source>
        <dbReference type="ARBA" id="ARBA00023136"/>
    </source>
</evidence>
<evidence type="ECO:0000256" key="7">
    <source>
        <dbReference type="ARBA" id="ARBA00022679"/>
    </source>
</evidence>
<dbReference type="InterPro" id="IPR001789">
    <property type="entry name" value="Sig_transdc_resp-reg_receiver"/>
</dbReference>
<dbReference type="PROSITE" id="PS50109">
    <property type="entry name" value="HIS_KIN"/>
    <property type="match status" value="1"/>
</dbReference>
<evidence type="ECO:0000313" key="24">
    <source>
        <dbReference type="Proteomes" id="UP000186098"/>
    </source>
</evidence>
<dbReference type="CDD" id="cd16922">
    <property type="entry name" value="HATPase_EvgS-ArcB-TorS-like"/>
    <property type="match status" value="1"/>
</dbReference>
<dbReference type="NCBIfam" id="TIGR00229">
    <property type="entry name" value="sensory_box"/>
    <property type="match status" value="1"/>
</dbReference>
<dbReference type="PROSITE" id="PS50113">
    <property type="entry name" value="PAC"/>
    <property type="match status" value="1"/>
</dbReference>
<dbReference type="SUPFAM" id="SSF55785">
    <property type="entry name" value="PYP-like sensor domain (PAS domain)"/>
    <property type="match status" value="1"/>
</dbReference>
<dbReference type="InterPro" id="IPR036890">
    <property type="entry name" value="HATPase_C_sf"/>
</dbReference>
<dbReference type="InterPro" id="IPR035965">
    <property type="entry name" value="PAS-like_dom_sf"/>
</dbReference>
<evidence type="ECO:0000256" key="12">
    <source>
        <dbReference type="ARBA" id="ARBA00023012"/>
    </source>
</evidence>
<comment type="catalytic activity">
    <reaction evidence="1">
        <text>ATP + protein L-histidine = ADP + protein N-phospho-L-histidine.</text>
        <dbReference type="EC" id="2.7.13.3"/>
    </reaction>
</comment>
<evidence type="ECO:0000313" key="23">
    <source>
        <dbReference type="EMBL" id="SIS86608.1"/>
    </source>
</evidence>
<dbReference type="CDD" id="cd00130">
    <property type="entry name" value="PAS"/>
    <property type="match status" value="1"/>
</dbReference>
<evidence type="ECO:0000259" key="19">
    <source>
        <dbReference type="PROSITE" id="PS50110"/>
    </source>
</evidence>
<keyword evidence="7" id="KW-0808">Transferase</keyword>
<dbReference type="InterPro" id="IPR005467">
    <property type="entry name" value="His_kinase_dom"/>
</dbReference>
<dbReference type="InterPro" id="IPR036097">
    <property type="entry name" value="HisK_dim/P_sf"/>
</dbReference>
<evidence type="ECO:0000256" key="6">
    <source>
        <dbReference type="ARBA" id="ARBA00022553"/>
    </source>
</evidence>
<dbReference type="GO" id="GO:0000155">
    <property type="term" value="F:phosphorelay sensor kinase activity"/>
    <property type="evidence" value="ECO:0007669"/>
    <property type="project" value="InterPro"/>
</dbReference>
<evidence type="ECO:0000256" key="4">
    <source>
        <dbReference type="ARBA" id="ARBA00022475"/>
    </source>
</evidence>
<dbReference type="CDD" id="cd17546">
    <property type="entry name" value="REC_hyHK_CKI1_RcsC-like"/>
    <property type="match status" value="1"/>
</dbReference>
<dbReference type="GO" id="GO:0006355">
    <property type="term" value="P:regulation of DNA-templated transcription"/>
    <property type="evidence" value="ECO:0007669"/>
    <property type="project" value="InterPro"/>
</dbReference>
<accession>A0A1N7MKT4</accession>
<dbReference type="InterPro" id="IPR013767">
    <property type="entry name" value="PAS_fold"/>
</dbReference>
<dbReference type="Pfam" id="PF02518">
    <property type="entry name" value="HATPase_c"/>
    <property type="match status" value="1"/>
</dbReference>
<evidence type="ECO:0000256" key="16">
    <source>
        <dbReference type="SAM" id="MobiDB-lite"/>
    </source>
</evidence>
<reference evidence="24" key="1">
    <citation type="submission" date="2017-01" db="EMBL/GenBank/DDBJ databases">
        <authorList>
            <person name="Varghese N."/>
            <person name="Submissions S."/>
        </authorList>
    </citation>
    <scope>NUCLEOTIDE SEQUENCE [LARGE SCALE GENOMIC DNA]</scope>
    <source>
        <strain evidence="24">DSM 18714</strain>
    </source>
</reference>
<evidence type="ECO:0000259" key="20">
    <source>
        <dbReference type="PROSITE" id="PS50112"/>
    </source>
</evidence>
<dbReference type="SUPFAM" id="SSF55874">
    <property type="entry name" value="ATPase domain of HSP90 chaperone/DNA topoisomerase II/histidine kinase"/>
    <property type="match status" value="1"/>
</dbReference>
<dbReference type="AlphaFoldDB" id="A0A1N7MKT4"/>
<dbReference type="Pfam" id="PF00072">
    <property type="entry name" value="Response_reg"/>
    <property type="match status" value="1"/>
</dbReference>
<name>A0A1N7MKT4_9RHOB</name>
<keyword evidence="5" id="KW-0997">Cell inner membrane</keyword>
<keyword evidence="13 17" id="KW-0472">Membrane</keyword>
<keyword evidence="9 23" id="KW-0418">Kinase</keyword>
<dbReference type="InterPro" id="IPR003594">
    <property type="entry name" value="HATPase_dom"/>
</dbReference>
<sequence length="896" mass="96874">MRRPPGSRAPAELALRIFPWLVPLLGVVLLGVAVLLFSANQINRNLERNQAARTDNTSWVVAQAEVDLLKLQRALDATAESRMLTDTNLATLRQRFDVFYSRIDVIGRNLAQQDWFGAPELRQQWDTLRGHLRDQAALIDAPPLLLAESLPALRADLARQSTAVRAFTLDALLQTVERSDAERHALNGLLARFSVAALLLIGLLVGATWVMVVLTRRLQARALATERIRSNLEKTIDASLDAVIVADARGHITHFNAAAEAIFGYSRAEAVGRDYIDMLVPERMRAMRAQALAEFHRTGTGVLANRGRVVVPSLRKDGTEVPIEVVVISDRDATGEPVFFSFVRDISDQMRIETNLKRSRDAALRSEEAKTRFLAVMSHEMRTPMNGLIAALDIVLRTTDLTEKQRHFLAIARSCSANALEQINDVLEISRLDSGNAPEAPSAFDLCRMLREAAEQGRPLAEQRGNTVHLRLPDDAPARVTGHRRLFARVLGNLLGNALKFTRDGRIDLRLALTPRPGGGWIARVEVEDTGIGIAEDKLDRIFNAFETLDSGYDRATEGTGLGLGIARRAARLMGGDVGVESRLGAGSLFWFTARLDPAGADLPDTVDDLTDAFPLPASLTTPAPSGALPDDTPGTDTPSGPRPDGLDVLVVEDNPVNRIVLREMLQHLGHGVTEAVNGAEAVEMARAHAFDLIFMDISMPVMDGVAATRALRAEPGASDGVPIVGLTAHTLPEELQRFAQAGLDPVLTKPITLNALRIFLEGAPDQEIPPPAPPQIPPVLDVAVRNDLASALPPEVLHQTADRFLSEIAAFLEDLARQIEAGDHDRIAATAHKGCGSASVFGAPRLVAALRRIETQAKQGNAAGGDQAPLLAAARAELDAVRAALAAEDRPAIAV</sequence>
<dbReference type="SMART" id="SM00387">
    <property type="entry name" value="HATPase_c"/>
    <property type="match status" value="1"/>
</dbReference>
<dbReference type="Gene3D" id="3.30.565.10">
    <property type="entry name" value="Histidine kinase-like ATPase, C-terminal domain"/>
    <property type="match status" value="1"/>
</dbReference>
<dbReference type="InterPro" id="IPR008207">
    <property type="entry name" value="Sig_transdc_His_kin_Hpt_dom"/>
</dbReference>
<evidence type="ECO:0000256" key="10">
    <source>
        <dbReference type="ARBA" id="ARBA00022840"/>
    </source>
</evidence>
<evidence type="ECO:0000259" key="22">
    <source>
        <dbReference type="PROSITE" id="PS50894"/>
    </source>
</evidence>
<evidence type="ECO:0000259" key="21">
    <source>
        <dbReference type="PROSITE" id="PS50113"/>
    </source>
</evidence>
<dbReference type="Pfam" id="PF01627">
    <property type="entry name" value="Hpt"/>
    <property type="match status" value="1"/>
</dbReference>
<dbReference type="Gene3D" id="3.40.50.2300">
    <property type="match status" value="1"/>
</dbReference>
<feature type="domain" description="Histidine kinase" evidence="18">
    <location>
        <begin position="376"/>
        <end position="598"/>
    </location>
</feature>
<feature type="domain" description="HPt" evidence="22">
    <location>
        <begin position="794"/>
        <end position="889"/>
    </location>
</feature>
<keyword evidence="24" id="KW-1185">Reference proteome</keyword>
<dbReference type="PROSITE" id="PS50110">
    <property type="entry name" value="RESPONSE_REGULATORY"/>
    <property type="match status" value="1"/>
</dbReference>
<organism evidence="23 24">
    <name type="scientific">Phaeovulum vinaykumarii</name>
    <dbReference type="NCBI Taxonomy" id="407234"/>
    <lineage>
        <taxon>Bacteria</taxon>
        <taxon>Pseudomonadati</taxon>
        <taxon>Pseudomonadota</taxon>
        <taxon>Alphaproteobacteria</taxon>
        <taxon>Rhodobacterales</taxon>
        <taxon>Paracoccaceae</taxon>
        <taxon>Phaeovulum</taxon>
    </lineage>
</organism>
<dbReference type="InterPro" id="IPR000014">
    <property type="entry name" value="PAS"/>
</dbReference>
<dbReference type="PANTHER" id="PTHR43047:SF64">
    <property type="entry name" value="HISTIDINE KINASE CONTAINING CHEY-HOMOLOGOUS RECEIVER DOMAIN AND PAS DOMAIN-RELATED"/>
    <property type="match status" value="1"/>
</dbReference>
<dbReference type="RefSeq" id="WP_076367020.1">
    <property type="nucleotide sequence ID" value="NZ_FTOM01000008.1"/>
</dbReference>
<keyword evidence="8 17" id="KW-0812">Transmembrane</keyword>
<comment type="subcellular location">
    <subcellularLocation>
        <location evidence="2">Cell inner membrane</location>
        <topology evidence="2">Multi-pass membrane protein</topology>
    </subcellularLocation>
</comment>
<evidence type="ECO:0000256" key="1">
    <source>
        <dbReference type="ARBA" id="ARBA00000085"/>
    </source>
</evidence>
<dbReference type="InterPro" id="IPR003661">
    <property type="entry name" value="HisK_dim/P_dom"/>
</dbReference>
<evidence type="ECO:0000256" key="17">
    <source>
        <dbReference type="SAM" id="Phobius"/>
    </source>
</evidence>
<dbReference type="InterPro" id="IPR011006">
    <property type="entry name" value="CheY-like_superfamily"/>
</dbReference>
<evidence type="ECO:0000256" key="5">
    <source>
        <dbReference type="ARBA" id="ARBA00022519"/>
    </source>
</evidence>
<dbReference type="Gene3D" id="3.30.450.20">
    <property type="entry name" value="PAS domain"/>
    <property type="match status" value="1"/>
</dbReference>
<keyword evidence="10" id="KW-0547">Nucleotide-binding</keyword>
<dbReference type="OrthoDB" id="9801651at2"/>
<keyword evidence="10" id="KW-0067">ATP-binding</keyword>
<feature type="modified residue" description="Phosphohistidine" evidence="14">
    <location>
        <position position="833"/>
    </location>
</feature>
<proteinExistence type="predicted"/>
<dbReference type="EMBL" id="FTOM01000008">
    <property type="protein sequence ID" value="SIS86608.1"/>
    <property type="molecule type" value="Genomic_DNA"/>
</dbReference>
<feature type="region of interest" description="Disordered" evidence="16">
    <location>
        <begin position="616"/>
        <end position="645"/>
    </location>
</feature>
<keyword evidence="6 15" id="KW-0597">Phosphoprotein</keyword>
<dbReference type="PANTHER" id="PTHR43047">
    <property type="entry name" value="TWO-COMPONENT HISTIDINE PROTEIN KINASE"/>
    <property type="match status" value="1"/>
</dbReference>
<dbReference type="SMART" id="SM00388">
    <property type="entry name" value="HisKA"/>
    <property type="match status" value="1"/>
</dbReference>
<dbReference type="SUPFAM" id="SSF47226">
    <property type="entry name" value="Histidine-containing phosphotransfer domain, HPT domain"/>
    <property type="match status" value="1"/>
</dbReference>